<reference evidence="3" key="1">
    <citation type="submission" date="2020-11" db="EMBL/GenBank/DDBJ databases">
        <authorList>
            <person name="Tran Van P."/>
        </authorList>
    </citation>
    <scope>NUCLEOTIDE SEQUENCE</scope>
</reference>
<organism evidence="3">
    <name type="scientific">Medioppia subpectinata</name>
    <dbReference type="NCBI Taxonomy" id="1979941"/>
    <lineage>
        <taxon>Eukaryota</taxon>
        <taxon>Metazoa</taxon>
        <taxon>Ecdysozoa</taxon>
        <taxon>Arthropoda</taxon>
        <taxon>Chelicerata</taxon>
        <taxon>Arachnida</taxon>
        <taxon>Acari</taxon>
        <taxon>Acariformes</taxon>
        <taxon>Sarcoptiformes</taxon>
        <taxon>Oribatida</taxon>
        <taxon>Brachypylina</taxon>
        <taxon>Oppioidea</taxon>
        <taxon>Oppiidae</taxon>
        <taxon>Medioppia</taxon>
    </lineage>
</organism>
<dbReference type="GO" id="GO:0005886">
    <property type="term" value="C:plasma membrane"/>
    <property type="evidence" value="ECO:0007669"/>
    <property type="project" value="TreeGrafter"/>
</dbReference>
<dbReference type="InterPro" id="IPR000718">
    <property type="entry name" value="Peptidase_M13"/>
</dbReference>
<dbReference type="PRINTS" id="PR00786">
    <property type="entry name" value="NEPRILYSIN"/>
</dbReference>
<dbReference type="PROSITE" id="PS51885">
    <property type="entry name" value="NEPRILYSIN"/>
    <property type="match status" value="1"/>
</dbReference>
<dbReference type="Proteomes" id="UP000759131">
    <property type="component" value="Unassembled WGS sequence"/>
</dbReference>
<proteinExistence type="inferred from homology"/>
<sequence>WLDESTKNKSLNKLNAIKQNIGFPDWLLNNEELDNYYNLKQKVDPKKSFEGLLYIQNILVLREFKSIREAVNLTLSWPMPPAIVNAAYEPTQNSITIPAGILKLPFFDSQRPAYLNYGAIGLVVGHEMTHGFDDEGM</sequence>
<evidence type="ECO:0000256" key="1">
    <source>
        <dbReference type="ARBA" id="ARBA00007357"/>
    </source>
</evidence>
<accession>A0A7R9QKS2</accession>
<dbReference type="GO" id="GO:0004222">
    <property type="term" value="F:metalloendopeptidase activity"/>
    <property type="evidence" value="ECO:0007669"/>
    <property type="project" value="InterPro"/>
</dbReference>
<feature type="domain" description="Peptidase M13 C-terminal" evidence="2">
    <location>
        <begin position="85"/>
        <end position="136"/>
    </location>
</feature>
<dbReference type="InterPro" id="IPR018497">
    <property type="entry name" value="Peptidase_M13_C"/>
</dbReference>
<protein>
    <recommendedName>
        <fullName evidence="2">Peptidase M13 C-terminal domain-containing protein</fullName>
    </recommendedName>
</protein>
<dbReference type="AlphaFoldDB" id="A0A7R9QKS2"/>
<dbReference type="InterPro" id="IPR024079">
    <property type="entry name" value="MetalloPept_cat_dom_sf"/>
</dbReference>
<name>A0A7R9QKS2_9ACAR</name>
<evidence type="ECO:0000313" key="3">
    <source>
        <dbReference type="EMBL" id="CAD7649734.1"/>
    </source>
</evidence>
<dbReference type="EMBL" id="CAJPIZ010048872">
    <property type="protein sequence ID" value="CAG2122583.1"/>
    <property type="molecule type" value="Genomic_DNA"/>
</dbReference>
<dbReference type="EMBL" id="OC903447">
    <property type="protein sequence ID" value="CAD7649734.1"/>
    <property type="molecule type" value="Genomic_DNA"/>
</dbReference>
<feature type="non-terminal residue" evidence="3">
    <location>
        <position position="137"/>
    </location>
</feature>
<dbReference type="Pfam" id="PF01431">
    <property type="entry name" value="Peptidase_M13"/>
    <property type="match status" value="1"/>
</dbReference>
<dbReference type="SUPFAM" id="SSF55486">
    <property type="entry name" value="Metalloproteases ('zincins'), catalytic domain"/>
    <property type="match status" value="1"/>
</dbReference>
<dbReference type="OrthoDB" id="6502253at2759"/>
<comment type="similarity">
    <text evidence="1">Belongs to the peptidase M13 family.</text>
</comment>
<dbReference type="Gene3D" id="3.40.390.10">
    <property type="entry name" value="Collagenase (Catalytic Domain)"/>
    <property type="match status" value="2"/>
</dbReference>
<dbReference type="GO" id="GO:0016485">
    <property type="term" value="P:protein processing"/>
    <property type="evidence" value="ECO:0007669"/>
    <property type="project" value="TreeGrafter"/>
</dbReference>
<dbReference type="PANTHER" id="PTHR11733">
    <property type="entry name" value="ZINC METALLOPROTEASE FAMILY M13 NEPRILYSIN-RELATED"/>
    <property type="match status" value="1"/>
</dbReference>
<gene>
    <name evidence="3" type="ORF">OSB1V03_LOCUS22529</name>
</gene>
<dbReference type="PANTHER" id="PTHR11733:SF167">
    <property type="entry name" value="FI17812P1-RELATED"/>
    <property type="match status" value="1"/>
</dbReference>
<evidence type="ECO:0000259" key="2">
    <source>
        <dbReference type="Pfam" id="PF01431"/>
    </source>
</evidence>
<feature type="non-terminal residue" evidence="3">
    <location>
        <position position="1"/>
    </location>
</feature>
<keyword evidence="4" id="KW-1185">Reference proteome</keyword>
<evidence type="ECO:0000313" key="4">
    <source>
        <dbReference type="Proteomes" id="UP000759131"/>
    </source>
</evidence>